<feature type="domain" description="Cyclodeaminase/cyclohydrolase" evidence="1">
    <location>
        <begin position="10"/>
        <end position="184"/>
    </location>
</feature>
<dbReference type="KEGG" id="pprt:ET464_11675"/>
<gene>
    <name evidence="2" type="ORF">ET464_11675</name>
</gene>
<dbReference type="InterPro" id="IPR007044">
    <property type="entry name" value="Cyclodeamin/CycHdrlase"/>
</dbReference>
<accession>A0A4P6EWG8</accession>
<sequence>MSTPISFDQSIRSFLKEAGSASPTPGGGSIAAVAAALGAAMTAMVGSLSQSSKFAEVKPQMDAALAKMNALTAECEQLMGDDITAFDAYMAALKLPKETEEQKLLRKQALQQAAAGAIAVPLRLLEACAGGIAVAGTIAEIANANVISDLGIGVLMLEAAAQSALLTVEINLPQIKDEGERSRCFTQADSLIRQMEAQKNSLLAVVRKRMNE</sequence>
<proteinExistence type="predicted"/>
<dbReference type="OrthoDB" id="7959174at2"/>
<evidence type="ECO:0000313" key="3">
    <source>
        <dbReference type="Proteomes" id="UP000293568"/>
    </source>
</evidence>
<dbReference type="GO" id="GO:0016787">
    <property type="term" value="F:hydrolase activity"/>
    <property type="evidence" value="ECO:0007669"/>
    <property type="project" value="UniProtKB-KW"/>
</dbReference>
<protein>
    <submittedName>
        <fullName evidence="2">Methenyltetrahydrofolate cyclohydrolase</fullName>
    </submittedName>
</protein>
<reference evidence="2 3" key="1">
    <citation type="submission" date="2019-01" db="EMBL/GenBank/DDBJ databases">
        <title>Genome sequencing of strain FW100M-2.</title>
        <authorList>
            <person name="Heo J."/>
            <person name="Kim S.-J."/>
            <person name="Kim J.-S."/>
            <person name="Hong S.-B."/>
            <person name="Kwon S.-W."/>
        </authorList>
    </citation>
    <scope>NUCLEOTIDE SEQUENCE [LARGE SCALE GENOMIC DNA]</scope>
    <source>
        <strain evidence="2 3">FW100M-2</strain>
    </source>
</reference>
<dbReference type="InterPro" id="IPR036178">
    <property type="entry name" value="Formintransfe-cycloase-like_sf"/>
</dbReference>
<evidence type="ECO:0000259" key="1">
    <source>
        <dbReference type="Pfam" id="PF04961"/>
    </source>
</evidence>
<dbReference type="Pfam" id="PF04961">
    <property type="entry name" value="FTCD_C"/>
    <property type="match status" value="1"/>
</dbReference>
<dbReference type="Proteomes" id="UP000293568">
    <property type="component" value="Chromosome"/>
</dbReference>
<dbReference type="RefSeq" id="WP_129441073.1">
    <property type="nucleotide sequence ID" value="NZ_CP035492.1"/>
</dbReference>
<keyword evidence="2" id="KW-0378">Hydrolase</keyword>
<dbReference type="SUPFAM" id="SSF101262">
    <property type="entry name" value="Methenyltetrahydrofolate cyclohydrolase-like"/>
    <property type="match status" value="1"/>
</dbReference>
<keyword evidence="3" id="KW-1185">Reference proteome</keyword>
<dbReference type="Gene3D" id="1.20.120.680">
    <property type="entry name" value="Formiminotetrahydrofolate cyclodeaminase monomer, up-and-down helical bundle"/>
    <property type="match status" value="1"/>
</dbReference>
<evidence type="ECO:0000313" key="2">
    <source>
        <dbReference type="EMBL" id="QAY66955.1"/>
    </source>
</evidence>
<name>A0A4P6EWG8_9BACL</name>
<dbReference type="AlphaFoldDB" id="A0A4P6EWG8"/>
<dbReference type="EMBL" id="CP035492">
    <property type="protein sequence ID" value="QAY66955.1"/>
    <property type="molecule type" value="Genomic_DNA"/>
</dbReference>
<organism evidence="2 3">
    <name type="scientific">Paenibacillus protaetiae</name>
    <dbReference type="NCBI Taxonomy" id="2509456"/>
    <lineage>
        <taxon>Bacteria</taxon>
        <taxon>Bacillati</taxon>
        <taxon>Bacillota</taxon>
        <taxon>Bacilli</taxon>
        <taxon>Bacillales</taxon>
        <taxon>Paenibacillaceae</taxon>
        <taxon>Paenibacillus</taxon>
    </lineage>
</organism>